<comment type="caution">
    <text evidence="3">The sequence shown here is derived from an EMBL/GenBank/DDBJ whole genome shotgun (WGS) entry which is preliminary data.</text>
</comment>
<name>A0A2A2TNX6_9CYAN</name>
<reference evidence="3 4" key="1">
    <citation type="submission" date="2017-08" db="EMBL/GenBank/DDBJ databases">
        <title>Draft genome sequence of filamentous cyanobacterium Calothrix elsteri CCALA 953.</title>
        <authorList>
            <person name="Gagunashvili A.N."/>
            <person name="Elster J."/>
            <person name="Andresson O.S."/>
        </authorList>
    </citation>
    <scope>NUCLEOTIDE SEQUENCE [LARGE SCALE GENOMIC DNA]</scope>
    <source>
        <strain evidence="3 4">CCALA 953</strain>
    </source>
</reference>
<evidence type="ECO:0000259" key="2">
    <source>
        <dbReference type="Pfam" id="PF19962"/>
    </source>
</evidence>
<feature type="coiled-coil region" evidence="1">
    <location>
        <begin position="4"/>
        <end position="79"/>
    </location>
</feature>
<evidence type="ECO:0000313" key="4">
    <source>
        <dbReference type="Proteomes" id="UP000218238"/>
    </source>
</evidence>
<dbReference type="EMBL" id="NTFS01000021">
    <property type="protein sequence ID" value="PAX60142.1"/>
    <property type="molecule type" value="Genomic_DNA"/>
</dbReference>
<proteinExistence type="predicted"/>
<accession>A0A2A2TNX6</accession>
<evidence type="ECO:0000313" key="3">
    <source>
        <dbReference type="EMBL" id="PAX60142.1"/>
    </source>
</evidence>
<feature type="domain" description="Effector-associated" evidence="2">
    <location>
        <begin position="6"/>
        <end position="65"/>
    </location>
</feature>
<dbReference type="InterPro" id="IPR045438">
    <property type="entry name" value="EAD9"/>
</dbReference>
<organism evidence="3 4">
    <name type="scientific">Brunnivagina elsteri CCALA 953</name>
    <dbReference type="NCBI Taxonomy" id="987040"/>
    <lineage>
        <taxon>Bacteria</taxon>
        <taxon>Bacillati</taxon>
        <taxon>Cyanobacteriota</taxon>
        <taxon>Cyanophyceae</taxon>
        <taxon>Nostocales</taxon>
        <taxon>Calotrichaceae</taxon>
        <taxon>Brunnivagina</taxon>
    </lineage>
</organism>
<dbReference type="Pfam" id="PF19962">
    <property type="entry name" value="EAD9"/>
    <property type="match status" value="1"/>
</dbReference>
<dbReference type="AlphaFoldDB" id="A0A2A2TNX6"/>
<dbReference type="OrthoDB" id="8479370at2"/>
<gene>
    <name evidence="3" type="ORF">CK510_03470</name>
</gene>
<evidence type="ECO:0000256" key="1">
    <source>
        <dbReference type="SAM" id="Coils"/>
    </source>
</evidence>
<sequence>MESNFAKRLRKESLEKRLVELEKNYQALERDYRGAGDADEKDRLQSKLDRKIELIDKIIKELNQIKNSQNEELINILNKYISINKKGFYKMKVIIYF</sequence>
<dbReference type="RefSeq" id="WP_095720361.1">
    <property type="nucleotide sequence ID" value="NZ_NTFS01000021.1"/>
</dbReference>
<keyword evidence="1" id="KW-0175">Coiled coil</keyword>
<keyword evidence="4" id="KW-1185">Reference proteome</keyword>
<protein>
    <recommendedName>
        <fullName evidence="2">Effector-associated domain-containing protein</fullName>
    </recommendedName>
</protein>
<dbReference type="Proteomes" id="UP000218238">
    <property type="component" value="Unassembled WGS sequence"/>
</dbReference>